<evidence type="ECO:0000313" key="1">
    <source>
        <dbReference type="EMBL" id="WXB04506.1"/>
    </source>
</evidence>
<dbReference type="NCBIfam" id="NF003818">
    <property type="entry name" value="PRK05409.1"/>
    <property type="match status" value="1"/>
</dbReference>
<organism evidence="1 2">
    <name type="scientific">Pendulispora rubella</name>
    <dbReference type="NCBI Taxonomy" id="2741070"/>
    <lineage>
        <taxon>Bacteria</taxon>
        <taxon>Pseudomonadati</taxon>
        <taxon>Myxococcota</taxon>
        <taxon>Myxococcia</taxon>
        <taxon>Myxococcales</taxon>
        <taxon>Sorangiineae</taxon>
        <taxon>Pendulisporaceae</taxon>
        <taxon>Pendulispora</taxon>
    </lineage>
</organism>
<dbReference type="Pfam" id="PF05114">
    <property type="entry name" value="MbnB_TglH_ChrH"/>
    <property type="match status" value="1"/>
</dbReference>
<sequence>MSFRARHGLPDLGVGVGARVRHYPAIFDEAPDAPVSKIDWFEIISDNFFCPGGPPQKNLQRLRALRPVVPHGVSLSIGASHALDQEYLRGLKGVVAKLRPPWASDHLCWSGVPGADLHDLLPLPYTREALSHVVERVRQVQDFLELPFALENVSSYMTYRASTMPEWEFLAEVAERADCGILLDCNNVFVSAHNHGFDPNVYIDAIPADRVVQIHLAGYTDKGSYLLDTHSAPVVDAVWELYRRTLRRIGPISTLIEWDDDLPTFDVLVAEAERARRIREEVAS</sequence>
<reference evidence="1" key="1">
    <citation type="submission" date="2021-12" db="EMBL/GenBank/DDBJ databases">
        <title>Discovery of the Pendulisporaceae a myxobacterial family with distinct sporulation behavior and unique specialized metabolism.</title>
        <authorList>
            <person name="Garcia R."/>
            <person name="Popoff A."/>
            <person name="Bader C.D."/>
            <person name="Loehr J."/>
            <person name="Walesch S."/>
            <person name="Walt C."/>
            <person name="Boldt J."/>
            <person name="Bunk B."/>
            <person name="Haeckl F.J.F.P.J."/>
            <person name="Gunesch A.P."/>
            <person name="Birkelbach J."/>
            <person name="Nuebel U."/>
            <person name="Pietschmann T."/>
            <person name="Bach T."/>
            <person name="Mueller R."/>
        </authorList>
    </citation>
    <scope>NUCLEOTIDE SEQUENCE</scope>
    <source>
        <strain evidence="1">MSr11367</strain>
    </source>
</reference>
<gene>
    <name evidence="1" type="ORF">LVJ94_47345</name>
</gene>
<dbReference type="PANTHER" id="PTHR42194">
    <property type="entry name" value="UPF0276 PROTEIN HI_1600"/>
    <property type="match status" value="1"/>
</dbReference>
<dbReference type="SUPFAM" id="SSF51658">
    <property type="entry name" value="Xylose isomerase-like"/>
    <property type="match status" value="1"/>
</dbReference>
<name>A0ABZ2L0N9_9BACT</name>
<evidence type="ECO:0000313" key="2">
    <source>
        <dbReference type="Proteomes" id="UP001374803"/>
    </source>
</evidence>
<proteinExistence type="predicted"/>
<dbReference type="EMBL" id="CP089983">
    <property type="protein sequence ID" value="WXB04506.1"/>
    <property type="molecule type" value="Genomic_DNA"/>
</dbReference>
<keyword evidence="2" id="KW-1185">Reference proteome</keyword>
<dbReference type="InterPro" id="IPR036237">
    <property type="entry name" value="Xyl_isomerase-like_sf"/>
</dbReference>
<dbReference type="Proteomes" id="UP001374803">
    <property type="component" value="Chromosome"/>
</dbReference>
<dbReference type="InterPro" id="IPR007801">
    <property type="entry name" value="MbnB/TglH/ChrH"/>
</dbReference>
<dbReference type="RefSeq" id="WP_394834148.1">
    <property type="nucleotide sequence ID" value="NZ_CP089929.1"/>
</dbReference>
<dbReference type="PANTHER" id="PTHR42194:SF1">
    <property type="entry name" value="UPF0276 PROTEIN HI_1600"/>
    <property type="match status" value="1"/>
</dbReference>
<protein>
    <submittedName>
        <fullName evidence="1">DUF692 domain-containing protein</fullName>
    </submittedName>
</protein>
<dbReference type="Gene3D" id="3.20.20.150">
    <property type="entry name" value="Divalent-metal-dependent TIM barrel enzymes"/>
    <property type="match status" value="1"/>
</dbReference>
<accession>A0ABZ2L0N9</accession>